<reference evidence="1 2" key="1">
    <citation type="submission" date="2015-02" db="EMBL/GenBank/DDBJ databases">
        <title>Draft genome of a novel marine cyanobacterium (Chroococcales) isolated from South Atlantic Ocean.</title>
        <authorList>
            <person name="Rigonato J."/>
            <person name="Alvarenga D.O."/>
            <person name="Branco L.H."/>
            <person name="Varani A.M."/>
            <person name="Brandini F.P."/>
            <person name="Fiore M.F."/>
        </authorList>
    </citation>
    <scope>NUCLEOTIDE SEQUENCE [LARGE SCALE GENOMIC DNA]</scope>
    <source>
        <strain evidence="1 2">CENA595</strain>
    </source>
</reference>
<dbReference type="AlphaFoldDB" id="A0A0D8ZUX1"/>
<proteinExistence type="predicted"/>
<keyword evidence="2" id="KW-1185">Reference proteome</keyword>
<dbReference type="OrthoDB" id="428036at2"/>
<dbReference type="STRING" id="1618023.UH38_06685"/>
<name>A0A0D8ZUX1_9CYAN</name>
<protein>
    <recommendedName>
        <fullName evidence="3">BrnT family toxin</fullName>
    </recommendedName>
</protein>
<comment type="caution">
    <text evidence="1">The sequence shown here is derived from an EMBL/GenBank/DDBJ whole genome shotgun (WGS) entry which is preliminary data.</text>
</comment>
<dbReference type="Gene3D" id="3.10.450.530">
    <property type="entry name" value="Ribonuclease toxin, BrnT, of type II toxin-antitoxin system"/>
    <property type="match status" value="1"/>
</dbReference>
<dbReference type="Proteomes" id="UP000032452">
    <property type="component" value="Unassembled WGS sequence"/>
</dbReference>
<sequence>MYKLKFEWDERKARVNEQKHGVSFTEAETVFYDENARLLYDAEHSSEEDRYIMLGMSDSLLLLVVCHVYKEDEETIRIFSARRANKREQQQYKSFLL</sequence>
<gene>
    <name evidence="1" type="ORF">UH38_06685</name>
</gene>
<organism evidence="1 2">
    <name type="scientific">Aliterella atlantica CENA595</name>
    <dbReference type="NCBI Taxonomy" id="1618023"/>
    <lineage>
        <taxon>Bacteria</taxon>
        <taxon>Bacillati</taxon>
        <taxon>Cyanobacteriota</taxon>
        <taxon>Cyanophyceae</taxon>
        <taxon>Chroococcidiopsidales</taxon>
        <taxon>Aliterellaceae</taxon>
        <taxon>Aliterella</taxon>
    </lineage>
</organism>
<dbReference type="Pfam" id="PF04365">
    <property type="entry name" value="BrnT_toxin"/>
    <property type="match status" value="1"/>
</dbReference>
<accession>A0A0D8ZUX1</accession>
<evidence type="ECO:0008006" key="3">
    <source>
        <dbReference type="Google" id="ProtNLM"/>
    </source>
</evidence>
<dbReference type="RefSeq" id="WP_045053961.1">
    <property type="nucleotide sequence ID" value="NZ_CAWMDP010000032.1"/>
</dbReference>
<dbReference type="EMBL" id="JYON01000005">
    <property type="protein sequence ID" value="KJH72535.1"/>
    <property type="molecule type" value="Genomic_DNA"/>
</dbReference>
<dbReference type="InterPro" id="IPR007460">
    <property type="entry name" value="BrnT_toxin"/>
</dbReference>
<dbReference type="InterPro" id="IPR038573">
    <property type="entry name" value="BrnT_sf"/>
</dbReference>
<evidence type="ECO:0000313" key="2">
    <source>
        <dbReference type="Proteomes" id="UP000032452"/>
    </source>
</evidence>
<evidence type="ECO:0000313" key="1">
    <source>
        <dbReference type="EMBL" id="KJH72535.1"/>
    </source>
</evidence>